<name>A0A8K0NBK2_COCNU</name>
<evidence type="ECO:0000256" key="7">
    <source>
        <dbReference type="ARBA" id="ARBA00022989"/>
    </source>
</evidence>
<dbReference type="InterPro" id="IPR004240">
    <property type="entry name" value="EMP70"/>
</dbReference>
<dbReference type="EMBL" id="CM017885">
    <property type="protein sequence ID" value="KAG1367539.1"/>
    <property type="molecule type" value="Genomic_DNA"/>
</dbReference>
<reference evidence="10" key="2">
    <citation type="submission" date="2019-07" db="EMBL/GenBank/DDBJ databases">
        <authorList>
            <person name="Yang Y."/>
            <person name="Bocs S."/>
            <person name="Baudouin L."/>
        </authorList>
    </citation>
    <scope>NUCLEOTIDE SEQUENCE</scope>
    <source>
        <tissue evidence="10">Spear leaf of Hainan Tall coconut</tissue>
    </source>
</reference>
<dbReference type="AlphaFoldDB" id="A0A8K0NBK2"/>
<sequence>MGNLGGIAIVLLSGLLLLLSAEAFYLPGVAPRGFQQGDELQVKVNKLSSTKTQLPYDYYFLDFCKPAKIMNSAENLGEVLRGDRIENSVYTFKMGMDETCKVACRTKLSLEAAKNFKEKIDDEYRVNIVVT</sequence>
<evidence type="ECO:0000256" key="9">
    <source>
        <dbReference type="RuleBase" id="RU363079"/>
    </source>
</evidence>
<reference evidence="10" key="1">
    <citation type="journal article" date="2017" name="Gigascience">
        <title>The genome draft of coconut (Cocos nucifera).</title>
        <authorList>
            <person name="Xiao Y."/>
            <person name="Xu P."/>
            <person name="Fan H."/>
            <person name="Baudouin L."/>
            <person name="Xia W."/>
            <person name="Bocs S."/>
            <person name="Xu J."/>
            <person name="Li Q."/>
            <person name="Guo A."/>
            <person name="Zhou L."/>
            <person name="Li J."/>
            <person name="Wu Y."/>
            <person name="Ma Z."/>
            <person name="Armero A."/>
            <person name="Issali A.E."/>
            <person name="Liu N."/>
            <person name="Peng M."/>
            <person name="Yang Y."/>
        </authorList>
    </citation>
    <scope>NUCLEOTIDE SEQUENCE</scope>
    <source>
        <tissue evidence="10">Spear leaf of Hainan Tall coconut</tissue>
    </source>
</reference>
<feature type="signal peptide" evidence="9">
    <location>
        <begin position="1"/>
        <end position="23"/>
    </location>
</feature>
<proteinExistence type="inferred from homology"/>
<comment type="similarity">
    <text evidence="3 9">Belongs to the nonaspanin (TM9SF) (TC 9.A.2) family.</text>
</comment>
<keyword evidence="4 10" id="KW-0812">Transmembrane</keyword>
<dbReference type="PANTHER" id="PTHR10766:SF111">
    <property type="entry name" value="TRANSMEMBRANE 9 SUPERFAMILY MEMBER 2"/>
    <property type="match status" value="1"/>
</dbReference>
<dbReference type="Pfam" id="PF02990">
    <property type="entry name" value="EMP70"/>
    <property type="match status" value="1"/>
</dbReference>
<keyword evidence="5 9" id="KW-0732">Signal</keyword>
<gene>
    <name evidence="10" type="ORF">COCNU_14G000070</name>
</gene>
<evidence type="ECO:0000256" key="1">
    <source>
        <dbReference type="ARBA" id="ARBA00004337"/>
    </source>
</evidence>
<keyword evidence="11" id="KW-1185">Reference proteome</keyword>
<evidence type="ECO:0000256" key="6">
    <source>
        <dbReference type="ARBA" id="ARBA00022753"/>
    </source>
</evidence>
<organism evidence="10 11">
    <name type="scientific">Cocos nucifera</name>
    <name type="common">Coconut palm</name>
    <dbReference type="NCBI Taxonomy" id="13894"/>
    <lineage>
        <taxon>Eukaryota</taxon>
        <taxon>Viridiplantae</taxon>
        <taxon>Streptophyta</taxon>
        <taxon>Embryophyta</taxon>
        <taxon>Tracheophyta</taxon>
        <taxon>Spermatophyta</taxon>
        <taxon>Magnoliopsida</taxon>
        <taxon>Liliopsida</taxon>
        <taxon>Arecaceae</taxon>
        <taxon>Arecoideae</taxon>
        <taxon>Cocoseae</taxon>
        <taxon>Attaleinae</taxon>
        <taxon>Cocos</taxon>
    </lineage>
</organism>
<dbReference type="Proteomes" id="UP000797356">
    <property type="component" value="Chromosome 14"/>
</dbReference>
<keyword evidence="7" id="KW-1133">Transmembrane helix</keyword>
<evidence type="ECO:0000313" key="10">
    <source>
        <dbReference type="EMBL" id="KAG1367539.1"/>
    </source>
</evidence>
<comment type="caution">
    <text evidence="10">The sequence shown here is derived from an EMBL/GenBank/DDBJ whole genome shotgun (WGS) entry which is preliminary data.</text>
</comment>
<evidence type="ECO:0000256" key="8">
    <source>
        <dbReference type="ARBA" id="ARBA00023136"/>
    </source>
</evidence>
<keyword evidence="6" id="KW-0967">Endosome</keyword>
<dbReference type="GO" id="GO:0000139">
    <property type="term" value="C:Golgi membrane"/>
    <property type="evidence" value="ECO:0007669"/>
    <property type="project" value="UniProtKB-SubCell"/>
</dbReference>
<evidence type="ECO:0000256" key="2">
    <source>
        <dbReference type="ARBA" id="ARBA00004653"/>
    </source>
</evidence>
<evidence type="ECO:0000313" key="11">
    <source>
        <dbReference type="Proteomes" id="UP000797356"/>
    </source>
</evidence>
<dbReference type="GO" id="GO:0010008">
    <property type="term" value="C:endosome membrane"/>
    <property type="evidence" value="ECO:0007669"/>
    <property type="project" value="UniProtKB-SubCell"/>
</dbReference>
<accession>A0A8K0NBK2</accession>
<protein>
    <recommendedName>
        <fullName evidence="9">Transmembrane 9 superfamily member</fullName>
    </recommendedName>
</protein>
<dbReference type="OrthoDB" id="1666796at2759"/>
<evidence type="ECO:0000256" key="3">
    <source>
        <dbReference type="ARBA" id="ARBA00005227"/>
    </source>
</evidence>
<keyword evidence="8" id="KW-0472">Membrane</keyword>
<comment type="subcellular location">
    <subcellularLocation>
        <location evidence="1">Endosome membrane</location>
        <topology evidence="1">Multi-pass membrane protein</topology>
    </subcellularLocation>
    <subcellularLocation>
        <location evidence="2">Golgi apparatus membrane</location>
        <topology evidence="2">Multi-pass membrane protein</topology>
    </subcellularLocation>
</comment>
<feature type="chain" id="PRO_5035487275" description="Transmembrane 9 superfamily member" evidence="9">
    <location>
        <begin position="24"/>
        <end position="131"/>
    </location>
</feature>
<evidence type="ECO:0000256" key="5">
    <source>
        <dbReference type="ARBA" id="ARBA00022729"/>
    </source>
</evidence>
<evidence type="ECO:0000256" key="4">
    <source>
        <dbReference type="ARBA" id="ARBA00022692"/>
    </source>
</evidence>
<dbReference type="GO" id="GO:0072657">
    <property type="term" value="P:protein localization to membrane"/>
    <property type="evidence" value="ECO:0007669"/>
    <property type="project" value="TreeGrafter"/>
</dbReference>
<dbReference type="PANTHER" id="PTHR10766">
    <property type="entry name" value="TRANSMEMBRANE 9 SUPERFAMILY PROTEIN"/>
    <property type="match status" value="1"/>
</dbReference>